<proteinExistence type="predicted"/>
<accession>A0A8B6HAM6</accession>
<evidence type="ECO:0000313" key="1">
    <source>
        <dbReference type="EMBL" id="VDI77008.1"/>
    </source>
</evidence>
<name>A0A8B6HAM6_MYTGA</name>
<protein>
    <submittedName>
        <fullName evidence="1">Uncharacterized protein</fullName>
    </submittedName>
</protein>
<sequence>MNVEYDMGNLNPVMFKEHFIGQFEVNVLTLTEPPKEYMARRVNNEWVQIIKDKILQQPHLISTILPVLVDPCQVKEVQEFKCESISSYTLWTIGGNHLRSALQEIAKEATLNDLRSPESVSTHVTQMLRDVEMRDVPKESVGTICSILKYSEENLKMVQKIFTQFAQKSGSMKSIPQTLFRELQGITDANRTSFLTHSYNHGLQKGAVEVKNAKKRNKLQQCFMMIAGINDLDICKRLYPDGISGIEKYLELEMPGAHIPHIFIEYCKKAVDSGDIEVGPKDFQPVIKFNIKIGNIDISNLESVKAVTNKLNQKCLQELIKNEMKIKIDLKNLSENEHTAEDICYEIENDNDNLNCSTCNDSFRVDDSGLPESLDISELQDTDTSISSITESNLETQPPCNQSQDLF</sequence>
<dbReference type="EMBL" id="UYJE01009809">
    <property type="protein sequence ID" value="VDI77008.1"/>
    <property type="molecule type" value="Genomic_DNA"/>
</dbReference>
<evidence type="ECO:0000313" key="2">
    <source>
        <dbReference type="Proteomes" id="UP000596742"/>
    </source>
</evidence>
<organism evidence="1 2">
    <name type="scientific">Mytilus galloprovincialis</name>
    <name type="common">Mediterranean mussel</name>
    <dbReference type="NCBI Taxonomy" id="29158"/>
    <lineage>
        <taxon>Eukaryota</taxon>
        <taxon>Metazoa</taxon>
        <taxon>Spiralia</taxon>
        <taxon>Lophotrochozoa</taxon>
        <taxon>Mollusca</taxon>
        <taxon>Bivalvia</taxon>
        <taxon>Autobranchia</taxon>
        <taxon>Pteriomorphia</taxon>
        <taxon>Mytilida</taxon>
        <taxon>Mytiloidea</taxon>
        <taxon>Mytilidae</taxon>
        <taxon>Mytilinae</taxon>
        <taxon>Mytilus</taxon>
    </lineage>
</organism>
<dbReference type="Proteomes" id="UP000596742">
    <property type="component" value="Unassembled WGS sequence"/>
</dbReference>
<reference evidence="1" key="1">
    <citation type="submission" date="2018-11" db="EMBL/GenBank/DDBJ databases">
        <authorList>
            <person name="Alioto T."/>
            <person name="Alioto T."/>
        </authorList>
    </citation>
    <scope>NUCLEOTIDE SEQUENCE</scope>
</reference>
<dbReference type="OrthoDB" id="6190127at2759"/>
<gene>
    <name evidence="1" type="ORF">MGAL_10B024211</name>
</gene>
<keyword evidence="2" id="KW-1185">Reference proteome</keyword>
<dbReference type="AlphaFoldDB" id="A0A8B6HAM6"/>
<comment type="caution">
    <text evidence="1">The sequence shown here is derived from an EMBL/GenBank/DDBJ whole genome shotgun (WGS) entry which is preliminary data.</text>
</comment>